<dbReference type="Gene3D" id="1.10.1040.10">
    <property type="entry name" value="N-(1-d-carboxylethyl)-l-norvaline Dehydrogenase, domain 2"/>
    <property type="match status" value="1"/>
</dbReference>
<dbReference type="Pfam" id="PF21761">
    <property type="entry name" value="RedAm-like_C"/>
    <property type="match status" value="1"/>
</dbReference>
<keyword evidence="3" id="KW-0732">Signal</keyword>
<protein>
    <submittedName>
        <fullName evidence="6">NAD(P)-binding domain-containing protein</fullName>
    </submittedName>
</protein>
<dbReference type="InterPro" id="IPR006115">
    <property type="entry name" value="6PGDH_NADP-bd"/>
</dbReference>
<feature type="chain" id="PRO_5045666799" evidence="3">
    <location>
        <begin position="19"/>
        <end position="289"/>
    </location>
</feature>
<dbReference type="InterPro" id="IPR036291">
    <property type="entry name" value="NAD(P)-bd_dom_sf"/>
</dbReference>
<reference evidence="7" key="1">
    <citation type="journal article" date="2019" name="Int. J. Syst. Evol. Microbiol.">
        <title>The Global Catalogue of Microorganisms (GCM) 10K type strain sequencing project: providing services to taxonomists for standard genome sequencing and annotation.</title>
        <authorList>
            <consortium name="The Broad Institute Genomics Platform"/>
            <consortium name="The Broad Institute Genome Sequencing Center for Infectious Disease"/>
            <person name="Wu L."/>
            <person name="Ma J."/>
        </authorList>
    </citation>
    <scope>NUCLEOTIDE SEQUENCE [LARGE SCALE GENOMIC DNA]</scope>
    <source>
        <strain evidence="7">JCM 9458</strain>
    </source>
</reference>
<evidence type="ECO:0000313" key="7">
    <source>
        <dbReference type="Proteomes" id="UP001501676"/>
    </source>
</evidence>
<evidence type="ECO:0000256" key="1">
    <source>
        <dbReference type="ARBA" id="ARBA00009080"/>
    </source>
</evidence>
<proteinExistence type="inferred from homology"/>
<keyword evidence="7" id="KW-1185">Reference proteome</keyword>
<dbReference type="InterPro" id="IPR013328">
    <property type="entry name" value="6PGD_dom2"/>
</dbReference>
<keyword evidence="2" id="KW-0560">Oxidoreductase</keyword>
<dbReference type="EMBL" id="BAAAYN010000038">
    <property type="protein sequence ID" value="GAA3392577.1"/>
    <property type="molecule type" value="Genomic_DNA"/>
</dbReference>
<dbReference type="PANTHER" id="PTHR43580:SF2">
    <property type="entry name" value="CYTOKINE-LIKE NUCLEAR FACTOR N-PAC"/>
    <property type="match status" value="1"/>
</dbReference>
<organism evidence="6 7">
    <name type="scientific">Cryptosporangium minutisporangium</name>
    <dbReference type="NCBI Taxonomy" id="113569"/>
    <lineage>
        <taxon>Bacteria</taxon>
        <taxon>Bacillati</taxon>
        <taxon>Actinomycetota</taxon>
        <taxon>Actinomycetes</taxon>
        <taxon>Cryptosporangiales</taxon>
        <taxon>Cryptosporangiaceae</taxon>
        <taxon>Cryptosporangium</taxon>
    </lineage>
</organism>
<comment type="similarity">
    <text evidence="1">Belongs to the HIBADH-related family.</text>
</comment>
<dbReference type="Gene3D" id="3.40.50.720">
    <property type="entry name" value="NAD(P)-binding Rossmann-like Domain"/>
    <property type="match status" value="1"/>
</dbReference>
<evidence type="ECO:0000259" key="4">
    <source>
        <dbReference type="Pfam" id="PF03446"/>
    </source>
</evidence>
<accession>A0ABP6T561</accession>
<dbReference type="InterPro" id="IPR051265">
    <property type="entry name" value="HIBADH-related_NP60_sf"/>
</dbReference>
<dbReference type="InterPro" id="IPR048666">
    <property type="entry name" value="RedAm-like_C"/>
</dbReference>
<dbReference type="PANTHER" id="PTHR43580">
    <property type="entry name" value="OXIDOREDUCTASE GLYR1-RELATED"/>
    <property type="match status" value="1"/>
</dbReference>
<name>A0ABP6T561_9ACTN</name>
<dbReference type="Pfam" id="PF03446">
    <property type="entry name" value="NAD_binding_2"/>
    <property type="match status" value="1"/>
</dbReference>
<dbReference type="PIRSF" id="PIRSF000103">
    <property type="entry name" value="HIBADH"/>
    <property type="match status" value="1"/>
</dbReference>
<feature type="domain" description="NADPH-dependent reductive aminase-like C-terminal" evidence="5">
    <location>
        <begin position="160"/>
        <end position="286"/>
    </location>
</feature>
<comment type="caution">
    <text evidence="6">The sequence shown here is derived from an EMBL/GenBank/DDBJ whole genome shotgun (WGS) entry which is preliminary data.</text>
</comment>
<gene>
    <name evidence="6" type="ORF">GCM10020369_54850</name>
</gene>
<evidence type="ECO:0000256" key="3">
    <source>
        <dbReference type="SAM" id="SignalP"/>
    </source>
</evidence>
<dbReference type="SUPFAM" id="SSF51735">
    <property type="entry name" value="NAD(P)-binding Rossmann-fold domains"/>
    <property type="match status" value="1"/>
</dbReference>
<dbReference type="InterPro" id="IPR015815">
    <property type="entry name" value="HIBADH-related"/>
</dbReference>
<evidence type="ECO:0000256" key="2">
    <source>
        <dbReference type="ARBA" id="ARBA00023002"/>
    </source>
</evidence>
<dbReference type="Proteomes" id="UP001501676">
    <property type="component" value="Unassembled WGS sequence"/>
</dbReference>
<sequence>MTTSTSFLGLGAMGSALAATTLDAGRRVTVWNRNSDRTRDLGARGAIVADTAAKAIADSEVIVVCLFDHRSVHTVLDPVATDLSGRTVINLTTTTPEEARELAAWADAHGVTYLDGAIMAVPEMIGGPASAIFYSGTEDAYAAHRDLLDRWGTSTWFGADAGLASLYDLAMLTGMYTMFAGFLHGAAMVGTAGISATEFAARQAPFLAAMSEQLAGLAAVVDAEDYAGEGQQSLQFTDTALSALRRASTDQGVADDVLAPVHDLVRRQIAAGFGTHGTARMFEGLRSAR</sequence>
<feature type="signal peptide" evidence="3">
    <location>
        <begin position="1"/>
        <end position="18"/>
    </location>
</feature>
<dbReference type="RefSeq" id="WP_345731106.1">
    <property type="nucleotide sequence ID" value="NZ_BAAAYN010000038.1"/>
</dbReference>
<evidence type="ECO:0000259" key="5">
    <source>
        <dbReference type="Pfam" id="PF21761"/>
    </source>
</evidence>
<feature type="domain" description="6-phosphogluconate dehydrogenase NADP-binding" evidence="4">
    <location>
        <begin position="6"/>
        <end position="154"/>
    </location>
</feature>
<evidence type="ECO:0000313" key="6">
    <source>
        <dbReference type="EMBL" id="GAA3392577.1"/>
    </source>
</evidence>